<evidence type="ECO:0000313" key="2">
    <source>
        <dbReference type="Proteomes" id="UP000236604"/>
    </source>
</evidence>
<evidence type="ECO:0000313" key="1">
    <source>
        <dbReference type="EMBL" id="PNS01372.1"/>
    </source>
</evidence>
<comment type="caution">
    <text evidence="1">The sequence shown here is derived from an EMBL/GenBank/DDBJ whole genome shotgun (WGS) entry which is preliminary data.</text>
</comment>
<accession>A0A2K1PEZ9</accession>
<dbReference type="AlphaFoldDB" id="A0A2K1PEZ9"/>
<keyword evidence="2" id="KW-1185">Reference proteome</keyword>
<reference evidence="1 2" key="1">
    <citation type="submission" date="2013-12" db="EMBL/GenBank/DDBJ databases">
        <title>Comparative genomics of Petrotoga isolates.</title>
        <authorList>
            <person name="Nesbo C.L."/>
            <person name="Charchuk R."/>
            <person name="Chow K."/>
        </authorList>
    </citation>
    <scope>NUCLEOTIDE SEQUENCE [LARGE SCALE GENOMIC DNA]</scope>
    <source>
        <strain evidence="1 2">DSM 14811</strain>
    </source>
</reference>
<protein>
    <submittedName>
        <fullName evidence="1">Uncharacterized protein</fullName>
    </submittedName>
</protein>
<dbReference type="EMBL" id="AZRN01000002">
    <property type="protein sequence ID" value="PNS01372.1"/>
    <property type="molecule type" value="Genomic_DNA"/>
</dbReference>
<organism evidence="1 2">
    <name type="scientific">Petrotoga mexicana DSM 14811</name>
    <dbReference type="NCBI Taxonomy" id="1122954"/>
    <lineage>
        <taxon>Bacteria</taxon>
        <taxon>Thermotogati</taxon>
        <taxon>Thermotogota</taxon>
        <taxon>Thermotogae</taxon>
        <taxon>Petrotogales</taxon>
        <taxon>Petrotogaceae</taxon>
        <taxon>Petrotoga</taxon>
    </lineage>
</organism>
<proteinExistence type="predicted"/>
<name>A0A2K1PEZ9_9BACT</name>
<sequence>MFLFHTGGERGEGALIKTKHSLQKISSLKNKVSILKGFRVKPSTIERRLLWNFLLK</sequence>
<gene>
    <name evidence="1" type="ORF">X927_00695</name>
</gene>
<dbReference type="Proteomes" id="UP000236604">
    <property type="component" value="Unassembled WGS sequence"/>
</dbReference>